<dbReference type="AlphaFoldDB" id="A0A5N0THZ7"/>
<evidence type="ECO:0000313" key="2">
    <source>
        <dbReference type="Proteomes" id="UP000326838"/>
    </source>
</evidence>
<gene>
    <name evidence="1" type="ORF">F6B40_08215</name>
</gene>
<evidence type="ECO:0008006" key="3">
    <source>
        <dbReference type="Google" id="ProtNLM"/>
    </source>
</evidence>
<name>A0A5N0THZ7_9MICO</name>
<accession>A0A5N0THZ7</accession>
<dbReference type="EMBL" id="VYUY01000009">
    <property type="protein sequence ID" value="KAA9133727.1"/>
    <property type="molecule type" value="Genomic_DNA"/>
</dbReference>
<comment type="caution">
    <text evidence="1">The sequence shown here is derived from an EMBL/GenBank/DDBJ whole genome shotgun (WGS) entry which is preliminary data.</text>
</comment>
<protein>
    <recommendedName>
        <fullName evidence="3">XRE family transcriptional regulator</fullName>
    </recommendedName>
</protein>
<keyword evidence="2" id="KW-1185">Reference proteome</keyword>
<reference evidence="2" key="1">
    <citation type="submission" date="2019-09" db="EMBL/GenBank/DDBJ databases">
        <title>Mumia zhuanghuii sp. nov. isolated from the intestinal contents of plateau pika (Ochotona curzoniae) in the Qinghai-Tibet plateau of China.</title>
        <authorList>
            <person name="Tian Z."/>
        </authorList>
    </citation>
    <scope>NUCLEOTIDE SEQUENCE [LARGE SCALE GENOMIC DNA]</scope>
    <source>
        <strain evidence="2">L-033</strain>
    </source>
</reference>
<evidence type="ECO:0000313" key="1">
    <source>
        <dbReference type="EMBL" id="KAA9133727.1"/>
    </source>
</evidence>
<dbReference type="Proteomes" id="UP000326838">
    <property type="component" value="Unassembled WGS sequence"/>
</dbReference>
<dbReference type="RefSeq" id="WP_150893035.1">
    <property type="nucleotide sequence ID" value="NZ_VYUY01000009.1"/>
</dbReference>
<proteinExistence type="predicted"/>
<sequence>METCNIGKVPPIRIDWAYVSELMDEAKVPSDAELARRGMTSQSTITRARRGAASGSAIAALVIAFPNASLDRLIVVPRATEVEEDAA</sequence>
<organism evidence="1 2">
    <name type="scientific">Microbacterium caowuchunii</name>
    <dbReference type="NCBI Taxonomy" id="2614638"/>
    <lineage>
        <taxon>Bacteria</taxon>
        <taxon>Bacillati</taxon>
        <taxon>Actinomycetota</taxon>
        <taxon>Actinomycetes</taxon>
        <taxon>Micrococcales</taxon>
        <taxon>Microbacteriaceae</taxon>
        <taxon>Microbacterium</taxon>
    </lineage>
</organism>